<dbReference type="Proteomes" id="UP000239867">
    <property type="component" value="Chromosome"/>
</dbReference>
<dbReference type="InterPro" id="IPR005913">
    <property type="entry name" value="dTDP_dehydrorham_reduct"/>
</dbReference>
<evidence type="ECO:0000256" key="3">
    <source>
        <dbReference type="ARBA" id="ARBA00012929"/>
    </source>
</evidence>
<dbReference type="CDD" id="cd05254">
    <property type="entry name" value="dTDP_HR_like_SDR_e"/>
    <property type="match status" value="1"/>
</dbReference>
<reference evidence="8 9" key="1">
    <citation type="journal article" date="2018" name="MBio">
        <title>Insights into the evolution of host association through the isolation and characterization of a novel human periodontal pathobiont, Desulfobulbus oralis.</title>
        <authorList>
            <person name="Cross K.L."/>
            <person name="Chirania P."/>
            <person name="Xiong W."/>
            <person name="Beall C.J."/>
            <person name="Elkins J.G."/>
            <person name="Giannone R.J."/>
            <person name="Griffen A.L."/>
            <person name="Guss A.M."/>
            <person name="Hettich R.L."/>
            <person name="Joshi S.S."/>
            <person name="Mokrzan E.M."/>
            <person name="Martin R.K."/>
            <person name="Zhulin I.B."/>
            <person name="Leys E.J."/>
            <person name="Podar M."/>
        </authorList>
    </citation>
    <scope>NUCLEOTIDE SEQUENCE [LARGE SCALE GENOMIC DNA]</scope>
    <source>
        <strain evidence="8 9">ORNL</strain>
    </source>
</reference>
<comment type="pathway">
    <text evidence="1 6">Carbohydrate biosynthesis; dTDP-L-rhamnose biosynthesis.</text>
</comment>
<dbReference type="OrthoDB" id="9803892at2"/>
<comment type="function">
    <text evidence="6">Catalyzes the reduction of dTDP-6-deoxy-L-lyxo-4-hexulose to yield dTDP-L-rhamnose.</text>
</comment>
<evidence type="ECO:0000256" key="6">
    <source>
        <dbReference type="RuleBase" id="RU364082"/>
    </source>
</evidence>
<dbReference type="AlphaFoldDB" id="A0A2L1GR90"/>
<dbReference type="KEGG" id="deo:CAY53_03710"/>
<dbReference type="EMBL" id="CP021255">
    <property type="protein sequence ID" value="AVD72215.1"/>
    <property type="molecule type" value="Genomic_DNA"/>
</dbReference>
<keyword evidence="9" id="KW-1185">Reference proteome</keyword>
<protein>
    <recommendedName>
        <fullName evidence="4 6">dTDP-4-dehydrorhamnose reductase</fullName>
        <ecNumber evidence="3 6">1.1.1.133</ecNumber>
    </recommendedName>
</protein>
<dbReference type="EC" id="1.1.1.133" evidence="3 6"/>
<dbReference type="Gene3D" id="3.90.25.10">
    <property type="entry name" value="UDP-galactose 4-epimerase, domain 1"/>
    <property type="match status" value="1"/>
</dbReference>
<dbReference type="PANTHER" id="PTHR10491">
    <property type="entry name" value="DTDP-4-DEHYDRORHAMNOSE REDUCTASE"/>
    <property type="match status" value="1"/>
</dbReference>
<dbReference type="InterPro" id="IPR029903">
    <property type="entry name" value="RmlD-like-bd"/>
</dbReference>
<comment type="catalytic activity">
    <reaction evidence="5">
        <text>dTDP-beta-L-rhamnose + NADP(+) = dTDP-4-dehydro-beta-L-rhamnose + NADPH + H(+)</text>
        <dbReference type="Rhea" id="RHEA:21796"/>
        <dbReference type="ChEBI" id="CHEBI:15378"/>
        <dbReference type="ChEBI" id="CHEBI:57510"/>
        <dbReference type="ChEBI" id="CHEBI:57783"/>
        <dbReference type="ChEBI" id="CHEBI:58349"/>
        <dbReference type="ChEBI" id="CHEBI:62830"/>
        <dbReference type="EC" id="1.1.1.133"/>
    </reaction>
</comment>
<dbReference type="Pfam" id="PF04321">
    <property type="entry name" value="RmlD_sub_bind"/>
    <property type="match status" value="1"/>
</dbReference>
<sequence length="292" mass="32261">MKIVIVGANGQLGQDAREILGRKHQIWAGGSAEVDITDAEQVAALFAREKPAVLVNCAAFTAVDACETRVEACMAVNARGPELLARSARKHGTRLIHVSTDYVFDGERPVPRPYVETDPPRPLSVYGRSKLAGERAVEAETADYAILRTAWLYGMGNGNFLKTMLRLALANPKRCIRVVNDQYGSLTWSWRLALQIERLLASDLTGIFHATSEGYSTWYEAARCFLDCMGLPYSMEPCTTAEYPTPTRRPANSILENSRLKAAGCNVMQDWQEDLRCFVGRCRDALLAEALG</sequence>
<evidence type="ECO:0000313" key="9">
    <source>
        <dbReference type="Proteomes" id="UP000239867"/>
    </source>
</evidence>
<dbReference type="Gene3D" id="3.40.50.720">
    <property type="entry name" value="NAD(P)-binding Rossmann-like Domain"/>
    <property type="match status" value="1"/>
</dbReference>
<gene>
    <name evidence="8" type="ORF">CAY53_03710</name>
</gene>
<accession>A0A2L1GR90</accession>
<feature type="domain" description="RmlD-like substrate binding" evidence="7">
    <location>
        <begin position="1"/>
        <end position="279"/>
    </location>
</feature>
<evidence type="ECO:0000256" key="1">
    <source>
        <dbReference type="ARBA" id="ARBA00004781"/>
    </source>
</evidence>
<evidence type="ECO:0000256" key="4">
    <source>
        <dbReference type="ARBA" id="ARBA00017099"/>
    </source>
</evidence>
<evidence type="ECO:0000256" key="5">
    <source>
        <dbReference type="ARBA" id="ARBA00048200"/>
    </source>
</evidence>
<keyword evidence="6" id="KW-0521">NADP</keyword>
<dbReference type="UniPathway" id="UPA00124"/>
<name>A0A2L1GR90_9BACT</name>
<comment type="similarity">
    <text evidence="2 6">Belongs to the dTDP-4-dehydrorhamnose reductase family.</text>
</comment>
<dbReference type="NCBIfam" id="TIGR01214">
    <property type="entry name" value="rmlD"/>
    <property type="match status" value="1"/>
</dbReference>
<dbReference type="PANTHER" id="PTHR10491:SF4">
    <property type="entry name" value="METHIONINE ADENOSYLTRANSFERASE 2 SUBUNIT BETA"/>
    <property type="match status" value="1"/>
</dbReference>
<dbReference type="InterPro" id="IPR036291">
    <property type="entry name" value="NAD(P)-bd_dom_sf"/>
</dbReference>
<keyword evidence="6" id="KW-0560">Oxidoreductase</keyword>
<evidence type="ECO:0000313" key="8">
    <source>
        <dbReference type="EMBL" id="AVD72215.1"/>
    </source>
</evidence>
<dbReference type="GO" id="GO:0019305">
    <property type="term" value="P:dTDP-rhamnose biosynthetic process"/>
    <property type="evidence" value="ECO:0007669"/>
    <property type="project" value="UniProtKB-UniPathway"/>
</dbReference>
<proteinExistence type="inferred from homology"/>
<organism evidence="8 9">
    <name type="scientific">Desulfobulbus oralis</name>
    <dbReference type="NCBI Taxonomy" id="1986146"/>
    <lineage>
        <taxon>Bacteria</taxon>
        <taxon>Pseudomonadati</taxon>
        <taxon>Thermodesulfobacteriota</taxon>
        <taxon>Desulfobulbia</taxon>
        <taxon>Desulfobulbales</taxon>
        <taxon>Desulfobulbaceae</taxon>
        <taxon>Desulfobulbus</taxon>
    </lineage>
</organism>
<dbReference type="RefSeq" id="WP_104937421.1">
    <property type="nucleotide sequence ID" value="NZ_CP021255.1"/>
</dbReference>
<evidence type="ECO:0000259" key="7">
    <source>
        <dbReference type="Pfam" id="PF04321"/>
    </source>
</evidence>
<dbReference type="GO" id="GO:0008831">
    <property type="term" value="F:dTDP-4-dehydrorhamnose reductase activity"/>
    <property type="evidence" value="ECO:0007669"/>
    <property type="project" value="UniProtKB-EC"/>
</dbReference>
<evidence type="ECO:0000256" key="2">
    <source>
        <dbReference type="ARBA" id="ARBA00010944"/>
    </source>
</evidence>
<dbReference type="SUPFAM" id="SSF51735">
    <property type="entry name" value="NAD(P)-binding Rossmann-fold domains"/>
    <property type="match status" value="1"/>
</dbReference>